<dbReference type="GO" id="GO:0004497">
    <property type="term" value="F:monooxygenase activity"/>
    <property type="evidence" value="ECO:0007669"/>
    <property type="project" value="UniProtKB-KW"/>
</dbReference>
<keyword evidence="2" id="KW-0349">Heme</keyword>
<keyword evidence="5" id="KW-0408">Iron</keyword>
<dbReference type="PANTHER" id="PTHR46696">
    <property type="entry name" value="P450, PUTATIVE (EUROFUNG)-RELATED"/>
    <property type="match status" value="1"/>
</dbReference>
<dbReference type="FunFam" id="1.10.630.10:FF:000018">
    <property type="entry name" value="Cytochrome P450 monooxygenase"/>
    <property type="match status" value="1"/>
</dbReference>
<dbReference type="PRINTS" id="PR00359">
    <property type="entry name" value="BP450"/>
</dbReference>
<protein>
    <submittedName>
        <fullName evidence="7">Cytochrome P450</fullName>
    </submittedName>
</protein>
<reference evidence="7 8" key="1">
    <citation type="submission" date="2018-06" db="EMBL/GenBank/DDBJ databases">
        <title>Comparative genomics of Brasilonema spp. strains.</title>
        <authorList>
            <person name="Alvarenga D.O."/>
            <person name="Fiore M.F."/>
            <person name="Varani A.M."/>
        </authorList>
    </citation>
    <scope>NUCLEOTIDE SEQUENCE [LARGE SCALE GENOMIC DNA]</scope>
    <source>
        <strain evidence="7 8">CENA114</strain>
    </source>
</reference>
<dbReference type="Proteomes" id="UP000503129">
    <property type="component" value="Chromosome"/>
</dbReference>
<evidence type="ECO:0000313" key="7">
    <source>
        <dbReference type="EMBL" id="QDL08724.1"/>
    </source>
</evidence>
<keyword evidence="3" id="KW-0479">Metal-binding</keyword>
<keyword evidence="6" id="KW-0503">Monooxygenase</keyword>
<dbReference type="RefSeq" id="WP_169264471.1">
    <property type="nucleotide sequence ID" value="NZ_CAWOXK010000001.1"/>
</dbReference>
<dbReference type="GO" id="GO:0005506">
    <property type="term" value="F:iron ion binding"/>
    <property type="evidence" value="ECO:0007669"/>
    <property type="project" value="InterPro"/>
</dbReference>
<dbReference type="GO" id="GO:0020037">
    <property type="term" value="F:heme binding"/>
    <property type="evidence" value="ECO:0007669"/>
    <property type="project" value="InterPro"/>
</dbReference>
<dbReference type="InterPro" id="IPR001128">
    <property type="entry name" value="Cyt_P450"/>
</dbReference>
<dbReference type="Pfam" id="PF00067">
    <property type="entry name" value="p450"/>
    <property type="match status" value="1"/>
</dbReference>
<sequence>MSSSTIERLNPFIKEVIQDPYTVYRRYREEDPVHWGVSANPKLPGAWYIFRHEDVMKVLEDRRFGRETLNEREDVETTPVPTAYNAFLALVSNWIVFREPPNHTRLKSLASKAFTPRIVENIRPAIYEIADNLLDKVQNRGELDLVEEFAFPLPTKVVAIMLGADPEDLPLFREWALAMQHASASRLQPPPEVYQRANEAAQSFVDYFTPLITERRTNPREDLISALVKAADEGDKLSDFEIVATCTHLLTAGHETTINLIAKGALALLQHPEALKKLRSHPELIPAAIEEFVRYDTPIQMVTRWAYADVEVGGKLIKRGDSVGVMLGSANRDPRQFKNPDVLDIQRAENKHSAYGGGIHYCLGSSLARAEGQIAMNVLLNRLPELRLADEKIEWANNIVFHGPNHLHVSFKKPAIA</sequence>
<dbReference type="EMBL" id="CP030118">
    <property type="protein sequence ID" value="QDL08724.1"/>
    <property type="molecule type" value="Genomic_DNA"/>
</dbReference>
<dbReference type="InterPro" id="IPR002397">
    <property type="entry name" value="Cyt_P450_B"/>
</dbReference>
<dbReference type="AlphaFoldDB" id="A0A856MEI1"/>
<evidence type="ECO:0000256" key="5">
    <source>
        <dbReference type="ARBA" id="ARBA00023004"/>
    </source>
</evidence>
<dbReference type="SUPFAM" id="SSF48264">
    <property type="entry name" value="Cytochrome P450"/>
    <property type="match status" value="1"/>
</dbReference>
<dbReference type="InterPro" id="IPR036396">
    <property type="entry name" value="Cyt_P450_sf"/>
</dbReference>
<evidence type="ECO:0000313" key="8">
    <source>
        <dbReference type="Proteomes" id="UP000503129"/>
    </source>
</evidence>
<keyword evidence="4" id="KW-0560">Oxidoreductase</keyword>
<dbReference type="PANTHER" id="PTHR46696:SF1">
    <property type="entry name" value="CYTOCHROME P450 YJIB-RELATED"/>
    <property type="match status" value="1"/>
</dbReference>
<name>A0A856MEI1_9CYAN</name>
<dbReference type="GO" id="GO:0016705">
    <property type="term" value="F:oxidoreductase activity, acting on paired donors, with incorporation or reduction of molecular oxygen"/>
    <property type="evidence" value="ECO:0007669"/>
    <property type="project" value="InterPro"/>
</dbReference>
<evidence type="ECO:0000256" key="3">
    <source>
        <dbReference type="ARBA" id="ARBA00022723"/>
    </source>
</evidence>
<keyword evidence="8" id="KW-1185">Reference proteome</keyword>
<comment type="similarity">
    <text evidence="1">Belongs to the cytochrome P450 family.</text>
</comment>
<gene>
    <name evidence="7" type="ORF">DP114_13225</name>
</gene>
<dbReference type="KEGG" id="bsen:DP114_13225"/>
<accession>A0A856MEI1</accession>
<dbReference type="CDD" id="cd20625">
    <property type="entry name" value="CYP164-like"/>
    <property type="match status" value="1"/>
</dbReference>
<organism evidence="7 8">
    <name type="scientific">Brasilonema sennae CENA114</name>
    <dbReference type="NCBI Taxonomy" id="415709"/>
    <lineage>
        <taxon>Bacteria</taxon>
        <taxon>Bacillati</taxon>
        <taxon>Cyanobacteriota</taxon>
        <taxon>Cyanophyceae</taxon>
        <taxon>Nostocales</taxon>
        <taxon>Scytonemataceae</taxon>
        <taxon>Brasilonema</taxon>
        <taxon>Bromeliae group (in: Brasilonema)</taxon>
    </lineage>
</organism>
<evidence type="ECO:0000256" key="1">
    <source>
        <dbReference type="ARBA" id="ARBA00010617"/>
    </source>
</evidence>
<evidence type="ECO:0000256" key="6">
    <source>
        <dbReference type="ARBA" id="ARBA00023033"/>
    </source>
</evidence>
<evidence type="ECO:0000256" key="2">
    <source>
        <dbReference type="ARBA" id="ARBA00022617"/>
    </source>
</evidence>
<dbReference type="Gene3D" id="1.10.630.10">
    <property type="entry name" value="Cytochrome P450"/>
    <property type="match status" value="1"/>
</dbReference>
<evidence type="ECO:0000256" key="4">
    <source>
        <dbReference type="ARBA" id="ARBA00023002"/>
    </source>
</evidence>
<proteinExistence type="inferred from homology"/>